<evidence type="ECO:0000313" key="4">
    <source>
        <dbReference type="EMBL" id="KAF9892121.1"/>
    </source>
</evidence>
<reference evidence="4" key="1">
    <citation type="journal article" date="2019" name="Beilstein J. Org. Chem.">
        <title>Nanangenines: drimane sesquiterpenoids as the dominant metabolite cohort of a novel Australian fungus, Aspergillus nanangensis.</title>
        <authorList>
            <person name="Lacey H.J."/>
            <person name="Gilchrist C.L.M."/>
            <person name="Crombie A."/>
            <person name="Kalaitzis J.A."/>
            <person name="Vuong D."/>
            <person name="Rutledge P.J."/>
            <person name="Turner P."/>
            <person name="Pitt J.I."/>
            <person name="Lacey E."/>
            <person name="Chooi Y.H."/>
            <person name="Piggott A.M."/>
        </authorList>
    </citation>
    <scope>NUCLEOTIDE SEQUENCE</scope>
    <source>
        <strain evidence="4">MST-FP2251</strain>
    </source>
</reference>
<keyword evidence="5" id="KW-1185">Reference proteome</keyword>
<accession>A0AAD4GWR6</accession>
<dbReference type="AlphaFoldDB" id="A0AAD4GWR6"/>
<evidence type="ECO:0000259" key="3">
    <source>
        <dbReference type="Pfam" id="PF13649"/>
    </source>
</evidence>
<organism evidence="4 5">
    <name type="scientific">Aspergillus nanangensis</name>
    <dbReference type="NCBI Taxonomy" id="2582783"/>
    <lineage>
        <taxon>Eukaryota</taxon>
        <taxon>Fungi</taxon>
        <taxon>Dikarya</taxon>
        <taxon>Ascomycota</taxon>
        <taxon>Pezizomycotina</taxon>
        <taxon>Eurotiomycetes</taxon>
        <taxon>Eurotiomycetidae</taxon>
        <taxon>Eurotiales</taxon>
        <taxon>Aspergillaceae</taxon>
        <taxon>Aspergillus</taxon>
        <taxon>Aspergillus subgen. Circumdati</taxon>
    </lineage>
</organism>
<dbReference type="PANTHER" id="PTHR43861:SF1">
    <property type="entry name" value="TRANS-ACONITATE 2-METHYLTRANSFERASE"/>
    <property type="match status" value="1"/>
</dbReference>
<dbReference type="PANTHER" id="PTHR43861">
    <property type="entry name" value="TRANS-ACONITATE 2-METHYLTRANSFERASE-RELATED"/>
    <property type="match status" value="1"/>
</dbReference>
<dbReference type="Pfam" id="PF13649">
    <property type="entry name" value="Methyltransf_25"/>
    <property type="match status" value="1"/>
</dbReference>
<dbReference type="Proteomes" id="UP001194746">
    <property type="component" value="Unassembled WGS sequence"/>
</dbReference>
<evidence type="ECO:0000256" key="2">
    <source>
        <dbReference type="ARBA" id="ARBA00022679"/>
    </source>
</evidence>
<evidence type="ECO:0000313" key="5">
    <source>
        <dbReference type="Proteomes" id="UP001194746"/>
    </source>
</evidence>
<proteinExistence type="predicted"/>
<feature type="domain" description="Methyltransferase" evidence="3">
    <location>
        <begin position="43"/>
        <end position="133"/>
    </location>
</feature>
<dbReference type="SUPFAM" id="SSF53335">
    <property type="entry name" value="S-adenosyl-L-methionine-dependent methyltransferases"/>
    <property type="match status" value="1"/>
</dbReference>
<dbReference type="GO" id="GO:0032259">
    <property type="term" value="P:methylation"/>
    <property type="evidence" value="ECO:0007669"/>
    <property type="project" value="UniProtKB-KW"/>
</dbReference>
<sequence>MAITAEVLYDILGKRYEDAYATSPNLCATVESAIKMLDPNSTILDVGCGTGKPVSHMLASAGHDVSGIDISQHMVDIATAQVPGGHFQKADMRTYEPSRHFDAVFSVYSMYQISPGETYAMVFRLAEWLKEGGILVLGVTSSTSLLAGLGEYDATWDCVRVMNRRWMAQLTNQVFFSIERWKRLLESAGLAVLDVRQFTYRPDDPDHRVREEHSLIIARKAARKAASLPFLGPYPIPQGQHVPYHLNGPSWSQLSNRMDYTVLDSMLKNYTRGGRSLLLKNSNEGFSLTVDTMGQAKEYTMQFREDIPFPDGQFESVTAVSTLNHVDSITKTLRDAPGGAPWNELVQFQNAICTPLMKNNGASPNHQGYLLDIAAKYLLDHGFGHIELKQVPVRCEFTDSVVDNSTVASEIIAGLRYSADPNLEKMKERLIPQLQMHFQGTPGVIGCDMIMLVASPSTTTGCA</sequence>
<dbReference type="Gene3D" id="3.40.50.150">
    <property type="entry name" value="Vaccinia Virus protein VP39"/>
    <property type="match status" value="1"/>
</dbReference>
<dbReference type="CDD" id="cd02440">
    <property type="entry name" value="AdoMet_MTases"/>
    <property type="match status" value="1"/>
</dbReference>
<evidence type="ECO:0000256" key="1">
    <source>
        <dbReference type="ARBA" id="ARBA00022603"/>
    </source>
</evidence>
<reference evidence="4" key="2">
    <citation type="submission" date="2020-02" db="EMBL/GenBank/DDBJ databases">
        <authorList>
            <person name="Gilchrist C.L.M."/>
            <person name="Chooi Y.-H."/>
        </authorList>
    </citation>
    <scope>NUCLEOTIDE SEQUENCE</scope>
    <source>
        <strain evidence="4">MST-FP2251</strain>
    </source>
</reference>
<gene>
    <name evidence="4" type="ORF">FE257_002527</name>
</gene>
<dbReference type="GO" id="GO:0008168">
    <property type="term" value="F:methyltransferase activity"/>
    <property type="evidence" value="ECO:0007669"/>
    <property type="project" value="UniProtKB-KW"/>
</dbReference>
<name>A0AAD4GWR6_ASPNN</name>
<dbReference type="EMBL" id="VCAU01000014">
    <property type="protein sequence ID" value="KAF9892121.1"/>
    <property type="molecule type" value="Genomic_DNA"/>
</dbReference>
<keyword evidence="1" id="KW-0489">Methyltransferase</keyword>
<dbReference type="InterPro" id="IPR041698">
    <property type="entry name" value="Methyltransf_25"/>
</dbReference>
<protein>
    <recommendedName>
        <fullName evidence="3">Methyltransferase domain-containing protein</fullName>
    </recommendedName>
</protein>
<keyword evidence="2" id="KW-0808">Transferase</keyword>
<comment type="caution">
    <text evidence="4">The sequence shown here is derived from an EMBL/GenBank/DDBJ whole genome shotgun (WGS) entry which is preliminary data.</text>
</comment>
<dbReference type="InterPro" id="IPR029063">
    <property type="entry name" value="SAM-dependent_MTases_sf"/>
</dbReference>